<dbReference type="AlphaFoldDB" id="A0A6N8FAV1"/>
<name>A0A6N8FAV1_9GAMM</name>
<dbReference type="PROSITE" id="PS01098">
    <property type="entry name" value="LIPASE_GDSL_SER"/>
    <property type="match status" value="1"/>
</dbReference>
<dbReference type="Gene3D" id="3.40.50.1110">
    <property type="entry name" value="SGNH hydrolase"/>
    <property type="match status" value="1"/>
</dbReference>
<dbReference type="Proteomes" id="UP000439994">
    <property type="component" value="Unassembled WGS sequence"/>
</dbReference>
<protein>
    <submittedName>
        <fullName evidence="2">Arylesterase</fullName>
    </submittedName>
</protein>
<dbReference type="OrthoDB" id="9786188at2"/>
<dbReference type="InterPro" id="IPR008265">
    <property type="entry name" value="Lipase_GDSL_AS"/>
</dbReference>
<comment type="caution">
    <text evidence="2">The sequence shown here is derived from an EMBL/GenBank/DDBJ whole genome shotgun (WGS) entry which is preliminary data.</text>
</comment>
<keyword evidence="3" id="KW-1185">Reference proteome</keyword>
<dbReference type="InterPro" id="IPR036514">
    <property type="entry name" value="SGNH_hydro_sf"/>
</dbReference>
<dbReference type="InterPro" id="IPR013830">
    <property type="entry name" value="SGNH_hydro"/>
</dbReference>
<sequence>MNLYSKRNSLNNTSFLFVLFTLLFTFSIASHAKSTKVLMYGDSVSAGYGMKTEQSWPYLLSQTFVTENAGINLVNASISGETTGGGVARLASVMKRQELNEGDWVILELGGNDGLRGFPISTLKTNLQLMIDEVKSHNVNVALMQVRIPPNYGKRYTTMFEDVYKDLAKTNSIKLLPFFMEKVAMNKNYMMPDGIHPNVSAQVIIRDEMKEVIESLIAE</sequence>
<dbReference type="PANTHER" id="PTHR30383">
    <property type="entry name" value="THIOESTERASE 1/PROTEASE 1/LYSOPHOSPHOLIPASE L1"/>
    <property type="match status" value="1"/>
</dbReference>
<feature type="domain" description="SGNH hydrolase-type esterase" evidence="1">
    <location>
        <begin position="40"/>
        <end position="199"/>
    </location>
</feature>
<dbReference type="PANTHER" id="PTHR30383:SF24">
    <property type="entry name" value="THIOESTERASE 1_PROTEASE 1_LYSOPHOSPHOLIPASE L1"/>
    <property type="match status" value="1"/>
</dbReference>
<dbReference type="CDD" id="cd01822">
    <property type="entry name" value="Lysophospholipase_L1_like"/>
    <property type="match status" value="1"/>
</dbReference>
<dbReference type="GO" id="GO:0006629">
    <property type="term" value="P:lipid metabolic process"/>
    <property type="evidence" value="ECO:0007669"/>
    <property type="project" value="InterPro"/>
</dbReference>
<evidence type="ECO:0000313" key="2">
    <source>
        <dbReference type="EMBL" id="MUH71872.1"/>
    </source>
</evidence>
<accession>A0A6N8FAV1</accession>
<dbReference type="SUPFAM" id="SSF52266">
    <property type="entry name" value="SGNH hydrolase"/>
    <property type="match status" value="1"/>
</dbReference>
<reference evidence="2 3" key="1">
    <citation type="submission" date="2019-11" db="EMBL/GenBank/DDBJ databases">
        <title>P. haliotis isolates from Z. marina roots.</title>
        <authorList>
            <person name="Cohen M."/>
            <person name="Jospin G."/>
            <person name="Eisen J.A."/>
            <person name="Coil D.A."/>
        </authorList>
    </citation>
    <scope>NUCLEOTIDE SEQUENCE [LARGE SCALE GENOMIC DNA]</scope>
    <source>
        <strain evidence="2 3">UCD-MCMsp1aY</strain>
    </source>
</reference>
<dbReference type="RefSeq" id="WP_155695032.1">
    <property type="nucleotide sequence ID" value="NZ_WOCD01000003.1"/>
</dbReference>
<organism evidence="2 3">
    <name type="scientific">Psychrosphaera haliotis</name>
    <dbReference type="NCBI Taxonomy" id="555083"/>
    <lineage>
        <taxon>Bacteria</taxon>
        <taxon>Pseudomonadati</taxon>
        <taxon>Pseudomonadota</taxon>
        <taxon>Gammaproteobacteria</taxon>
        <taxon>Alteromonadales</taxon>
        <taxon>Pseudoalteromonadaceae</taxon>
        <taxon>Psychrosphaera</taxon>
    </lineage>
</organism>
<dbReference type="EMBL" id="WOCD01000003">
    <property type="protein sequence ID" value="MUH71872.1"/>
    <property type="molecule type" value="Genomic_DNA"/>
</dbReference>
<evidence type="ECO:0000259" key="1">
    <source>
        <dbReference type="Pfam" id="PF13472"/>
    </source>
</evidence>
<proteinExistence type="predicted"/>
<gene>
    <name evidence="2" type="ORF">GNP35_04890</name>
</gene>
<dbReference type="Pfam" id="PF13472">
    <property type="entry name" value="Lipase_GDSL_2"/>
    <property type="match status" value="1"/>
</dbReference>
<dbReference type="InterPro" id="IPR051532">
    <property type="entry name" value="Ester_Hydrolysis_Enzymes"/>
</dbReference>
<dbReference type="GO" id="GO:0004622">
    <property type="term" value="F:phosphatidylcholine lysophospholipase activity"/>
    <property type="evidence" value="ECO:0007669"/>
    <property type="project" value="TreeGrafter"/>
</dbReference>
<evidence type="ECO:0000313" key="3">
    <source>
        <dbReference type="Proteomes" id="UP000439994"/>
    </source>
</evidence>